<comment type="catalytic activity">
    <reaction evidence="8">
        <text>an (R)-2-hydroxy-long-chain-fatty acyl-CoA = a long-chain fatty aldehyde + formyl-CoA</text>
        <dbReference type="Rhea" id="RHEA:67444"/>
        <dbReference type="ChEBI" id="CHEBI:17176"/>
        <dbReference type="ChEBI" id="CHEBI:57376"/>
        <dbReference type="ChEBI" id="CHEBI:170012"/>
        <dbReference type="EC" id="4.1.2.63"/>
    </reaction>
    <physiologicalReaction direction="left-to-right" evidence="8">
        <dbReference type="Rhea" id="RHEA:67445"/>
    </physiologicalReaction>
</comment>
<organism evidence="15 16">
    <name type="scientific">Ascobolus immersus RN42</name>
    <dbReference type="NCBI Taxonomy" id="1160509"/>
    <lineage>
        <taxon>Eukaryota</taxon>
        <taxon>Fungi</taxon>
        <taxon>Dikarya</taxon>
        <taxon>Ascomycota</taxon>
        <taxon>Pezizomycotina</taxon>
        <taxon>Pezizomycetes</taxon>
        <taxon>Pezizales</taxon>
        <taxon>Ascobolaceae</taxon>
        <taxon>Ascobolus</taxon>
    </lineage>
</organism>
<dbReference type="EMBL" id="ML119670">
    <property type="protein sequence ID" value="RPA82572.1"/>
    <property type="molecule type" value="Genomic_DNA"/>
</dbReference>
<dbReference type="PANTHER" id="PTHR43710:SF2">
    <property type="entry name" value="2-HYDROXYACYL-COA LYASE 1"/>
    <property type="match status" value="1"/>
</dbReference>
<dbReference type="GO" id="GO:0106359">
    <property type="term" value="F:2-hydroxyacyl-CoA lyase activity"/>
    <property type="evidence" value="ECO:0007669"/>
    <property type="project" value="UniProtKB-EC"/>
</dbReference>
<dbReference type="PANTHER" id="PTHR43710">
    <property type="entry name" value="2-HYDROXYACYL-COA LYASE"/>
    <property type="match status" value="1"/>
</dbReference>
<dbReference type="Gene3D" id="3.40.50.1220">
    <property type="entry name" value="TPP-binding domain"/>
    <property type="match status" value="1"/>
</dbReference>
<evidence type="ECO:0000259" key="12">
    <source>
        <dbReference type="Pfam" id="PF00205"/>
    </source>
</evidence>
<dbReference type="InterPro" id="IPR045025">
    <property type="entry name" value="HACL1-like"/>
</dbReference>
<dbReference type="CDD" id="cd02004">
    <property type="entry name" value="TPP_BZL_OCoD_HPCL"/>
    <property type="match status" value="1"/>
</dbReference>
<dbReference type="OrthoDB" id="10006023at2759"/>
<dbReference type="Proteomes" id="UP000275078">
    <property type="component" value="Unassembled WGS sequence"/>
</dbReference>
<evidence type="ECO:0000256" key="8">
    <source>
        <dbReference type="ARBA" id="ARBA00044454"/>
    </source>
</evidence>
<dbReference type="STRING" id="1160509.A0A3N4I911"/>
<feature type="domain" description="Thiamine pyrophosphate enzyme central" evidence="12">
    <location>
        <begin position="201"/>
        <end position="333"/>
    </location>
</feature>
<keyword evidence="6 15" id="KW-0456">Lyase</keyword>
<evidence type="ECO:0000313" key="16">
    <source>
        <dbReference type="Proteomes" id="UP000275078"/>
    </source>
</evidence>
<feature type="compositionally biased region" description="Low complexity" evidence="11">
    <location>
        <begin position="505"/>
        <end position="523"/>
    </location>
</feature>
<evidence type="ECO:0000256" key="5">
    <source>
        <dbReference type="ARBA" id="ARBA00023052"/>
    </source>
</evidence>
<feature type="region of interest" description="Disordered" evidence="11">
    <location>
        <begin position="505"/>
        <end position="536"/>
    </location>
</feature>
<dbReference type="InterPro" id="IPR029061">
    <property type="entry name" value="THDP-binding"/>
</dbReference>
<dbReference type="Pfam" id="PF02776">
    <property type="entry name" value="TPP_enzyme_N"/>
    <property type="match status" value="1"/>
</dbReference>
<name>A0A3N4I911_ASCIM</name>
<evidence type="ECO:0000256" key="10">
    <source>
        <dbReference type="RuleBase" id="RU362132"/>
    </source>
</evidence>
<reference evidence="15 16" key="1">
    <citation type="journal article" date="2018" name="Nat. Ecol. Evol.">
        <title>Pezizomycetes genomes reveal the molecular basis of ectomycorrhizal truffle lifestyle.</title>
        <authorList>
            <person name="Murat C."/>
            <person name="Payen T."/>
            <person name="Noel B."/>
            <person name="Kuo A."/>
            <person name="Morin E."/>
            <person name="Chen J."/>
            <person name="Kohler A."/>
            <person name="Krizsan K."/>
            <person name="Balestrini R."/>
            <person name="Da Silva C."/>
            <person name="Montanini B."/>
            <person name="Hainaut M."/>
            <person name="Levati E."/>
            <person name="Barry K.W."/>
            <person name="Belfiori B."/>
            <person name="Cichocki N."/>
            <person name="Clum A."/>
            <person name="Dockter R.B."/>
            <person name="Fauchery L."/>
            <person name="Guy J."/>
            <person name="Iotti M."/>
            <person name="Le Tacon F."/>
            <person name="Lindquist E.A."/>
            <person name="Lipzen A."/>
            <person name="Malagnac F."/>
            <person name="Mello A."/>
            <person name="Molinier V."/>
            <person name="Miyauchi S."/>
            <person name="Poulain J."/>
            <person name="Riccioni C."/>
            <person name="Rubini A."/>
            <person name="Sitrit Y."/>
            <person name="Splivallo R."/>
            <person name="Traeger S."/>
            <person name="Wang M."/>
            <person name="Zifcakova L."/>
            <person name="Wipf D."/>
            <person name="Zambonelli A."/>
            <person name="Paolocci F."/>
            <person name="Nowrousian M."/>
            <person name="Ottonello S."/>
            <person name="Baldrian P."/>
            <person name="Spatafora J.W."/>
            <person name="Henrissat B."/>
            <person name="Nagy L.G."/>
            <person name="Aury J.M."/>
            <person name="Wincker P."/>
            <person name="Grigoriev I.V."/>
            <person name="Bonfante P."/>
            <person name="Martin F.M."/>
        </authorList>
    </citation>
    <scope>NUCLEOTIDE SEQUENCE [LARGE SCALE GENOMIC DNA]</scope>
    <source>
        <strain evidence="15 16">RN42</strain>
    </source>
</reference>
<keyword evidence="5 10" id="KW-0786">Thiamine pyrophosphate</keyword>
<dbReference type="GO" id="GO:0005777">
    <property type="term" value="C:peroxisome"/>
    <property type="evidence" value="ECO:0007669"/>
    <property type="project" value="TreeGrafter"/>
</dbReference>
<evidence type="ECO:0000256" key="3">
    <source>
        <dbReference type="ARBA" id="ARBA00022723"/>
    </source>
</evidence>
<dbReference type="SUPFAM" id="SSF52518">
    <property type="entry name" value="Thiamin diphosphate-binding fold (THDP-binding)"/>
    <property type="match status" value="2"/>
</dbReference>
<feature type="domain" description="Thiamine pyrophosphate enzyme TPP-binding" evidence="13">
    <location>
        <begin position="403"/>
        <end position="584"/>
    </location>
</feature>
<dbReference type="EC" id="4.1.2.63" evidence="9"/>
<keyword evidence="16" id="KW-1185">Reference proteome</keyword>
<feature type="domain" description="Thiamine pyrophosphate enzyme N-terminal TPP-binding" evidence="14">
    <location>
        <begin position="10"/>
        <end position="120"/>
    </location>
</feature>
<dbReference type="CDD" id="cd07035">
    <property type="entry name" value="TPP_PYR_POX_like"/>
    <property type="match status" value="1"/>
</dbReference>
<evidence type="ECO:0000313" key="15">
    <source>
        <dbReference type="EMBL" id="RPA82572.1"/>
    </source>
</evidence>
<dbReference type="Gene3D" id="3.40.50.970">
    <property type="match status" value="2"/>
</dbReference>
<keyword evidence="4" id="KW-0460">Magnesium</keyword>
<dbReference type="GO" id="GO:0001561">
    <property type="term" value="P:fatty acid alpha-oxidation"/>
    <property type="evidence" value="ECO:0007669"/>
    <property type="project" value="TreeGrafter"/>
</dbReference>
<proteinExistence type="inferred from homology"/>
<evidence type="ECO:0000256" key="2">
    <source>
        <dbReference type="ARBA" id="ARBA00007812"/>
    </source>
</evidence>
<dbReference type="GO" id="GO:0000287">
    <property type="term" value="F:magnesium ion binding"/>
    <property type="evidence" value="ECO:0007669"/>
    <property type="project" value="InterPro"/>
</dbReference>
<evidence type="ECO:0000259" key="14">
    <source>
        <dbReference type="Pfam" id="PF02776"/>
    </source>
</evidence>
<dbReference type="InterPro" id="IPR011766">
    <property type="entry name" value="TPP_enzyme_TPP-bd"/>
</dbReference>
<comment type="catalytic activity">
    <reaction evidence="7">
        <text>a 2-hydroxy-3-methyl fatty acyl-CoA = a 2-methyl-branched fatty aldehyde + formyl-CoA</text>
        <dbReference type="Rhea" id="RHEA:25375"/>
        <dbReference type="ChEBI" id="CHEBI:49188"/>
        <dbReference type="ChEBI" id="CHEBI:57376"/>
        <dbReference type="ChEBI" id="CHEBI:58783"/>
        <dbReference type="EC" id="4.1.2.63"/>
    </reaction>
    <physiologicalReaction direction="left-to-right" evidence="7">
        <dbReference type="Rhea" id="RHEA:25376"/>
    </physiologicalReaction>
</comment>
<dbReference type="SUPFAM" id="SSF52467">
    <property type="entry name" value="DHS-like NAD/FAD-binding domain"/>
    <property type="match status" value="1"/>
</dbReference>
<dbReference type="InterPro" id="IPR012000">
    <property type="entry name" value="Thiamin_PyroP_enz_cen_dom"/>
</dbReference>
<evidence type="ECO:0000256" key="4">
    <source>
        <dbReference type="ARBA" id="ARBA00022842"/>
    </source>
</evidence>
<evidence type="ECO:0000259" key="13">
    <source>
        <dbReference type="Pfam" id="PF02775"/>
    </source>
</evidence>
<protein>
    <recommendedName>
        <fullName evidence="9">2-hydroxyacyl-CoA lyase</fullName>
        <ecNumber evidence="9">4.1.2.63</ecNumber>
    </recommendedName>
</protein>
<dbReference type="Pfam" id="PF00205">
    <property type="entry name" value="TPP_enzyme_M"/>
    <property type="match status" value="1"/>
</dbReference>
<dbReference type="InterPro" id="IPR012001">
    <property type="entry name" value="Thiamin_PyroP_enz_TPP-bd_dom"/>
</dbReference>
<keyword evidence="3" id="KW-0479">Metal-binding</keyword>
<accession>A0A3N4I911</accession>
<comment type="similarity">
    <text evidence="2 10">Belongs to the TPP enzyme family.</text>
</comment>
<evidence type="ECO:0000256" key="6">
    <source>
        <dbReference type="ARBA" id="ARBA00023239"/>
    </source>
</evidence>
<evidence type="ECO:0000256" key="9">
    <source>
        <dbReference type="ARBA" id="ARBA00044518"/>
    </source>
</evidence>
<comment type="cofactor">
    <cofactor evidence="1">
        <name>thiamine diphosphate</name>
        <dbReference type="ChEBI" id="CHEBI:58937"/>
    </cofactor>
</comment>
<dbReference type="InterPro" id="IPR029035">
    <property type="entry name" value="DHS-like_NAD/FAD-binding_dom"/>
</dbReference>
<evidence type="ECO:0000256" key="7">
    <source>
        <dbReference type="ARBA" id="ARBA00044451"/>
    </source>
</evidence>
<dbReference type="Pfam" id="PF02775">
    <property type="entry name" value="TPP_enzyme_C"/>
    <property type="match status" value="1"/>
</dbReference>
<dbReference type="GO" id="GO:0030976">
    <property type="term" value="F:thiamine pyrophosphate binding"/>
    <property type="evidence" value="ECO:0007669"/>
    <property type="project" value="InterPro"/>
</dbReference>
<dbReference type="AlphaFoldDB" id="A0A3N4I911"/>
<gene>
    <name evidence="15" type="ORF">BJ508DRAFT_361058</name>
</gene>
<sequence length="610" mass="65606">MAENTPNSPTGAQLIAKTLQHLEVKVIFGIVGIPIIEVAEACIALGIRFIAFRNEQAASYAASAYGYLTGRPGVLLVVGGPGVVHALSGIHSSQKNFFPLLTICGSHPSSHLSSQGSFQSLQTTTFLSPHTKLTIKPPKITDLPKALFQSYSTAFWGRPGATCVEVPGDFVTNTTSQPFPWPAGTGRVSDAPRTMADPARIQRASELLASGKNILVVIGKGAAYARSEHVLREFIDKTGFPFLPTPMGKGVLPDSHPLNVSAARSYALKNAEVVLVLGARLNWILHFGDQPKWNKNAVFIRVDMAAEELPINTPFGQESLSLNGDITLTISQLLTTIRSKPNPSPYLPNLKEAISQNEQKAAKKHETPIPKGKHLTYHRTFHLIQQTLHSLSPPEDLIYISEGANTMDISRSILTLSAPRQRMDAGTDATMGLGLGYSIAAWEAYCGENLAGGKKKVIALEGDSAFGFSAMEIETMARYHMDVLIFVMNNGGVYHGENYPLVSDPASTTPPSSSSAVISASESWQEDPRRAKASLPPTALSYGTRYDLLAKALGGEGYYVTNEEELVDAVQRGYHGNGPVVVNVAIASGGGGKLEFAWLKSEKESEKSKL</sequence>
<evidence type="ECO:0000256" key="1">
    <source>
        <dbReference type="ARBA" id="ARBA00001964"/>
    </source>
</evidence>
<evidence type="ECO:0000256" key="11">
    <source>
        <dbReference type="SAM" id="MobiDB-lite"/>
    </source>
</evidence>